<proteinExistence type="predicted"/>
<evidence type="ECO:0000313" key="1">
    <source>
        <dbReference type="EMBL" id="GKT19826.1"/>
    </source>
</evidence>
<protein>
    <submittedName>
        <fullName evidence="1">TIGR04372 family glycosyltransferase</fullName>
    </submittedName>
</protein>
<comment type="caution">
    <text evidence="1">The sequence shown here is derived from an EMBL/GenBank/DDBJ whole genome shotgun (WGS) entry which is preliminary data.</text>
</comment>
<organism evidence="1 2">
    <name type="scientific">Aduncisulcus paluster</name>
    <dbReference type="NCBI Taxonomy" id="2918883"/>
    <lineage>
        <taxon>Eukaryota</taxon>
        <taxon>Metamonada</taxon>
        <taxon>Carpediemonas-like organisms</taxon>
        <taxon>Aduncisulcus</taxon>
    </lineage>
</organism>
<gene>
    <name evidence="1" type="ORF">ADUPG1_004349</name>
</gene>
<dbReference type="Proteomes" id="UP001057375">
    <property type="component" value="Unassembled WGS sequence"/>
</dbReference>
<dbReference type="EMBL" id="BQXS01006412">
    <property type="protein sequence ID" value="GKT19826.1"/>
    <property type="molecule type" value="Genomic_DNA"/>
</dbReference>
<evidence type="ECO:0000313" key="2">
    <source>
        <dbReference type="Proteomes" id="UP001057375"/>
    </source>
</evidence>
<sequence>MHISNNFRYLLEAVNFFNLAEKHGLKLNPRTIALGRDYECLIQQTDTHVSFTSTEKERGRREITALGLDPDRPHV</sequence>
<accession>A0ABQ5JWA1</accession>
<feature type="non-terminal residue" evidence="1">
    <location>
        <position position="75"/>
    </location>
</feature>
<reference evidence="1" key="1">
    <citation type="submission" date="2022-03" db="EMBL/GenBank/DDBJ databases">
        <title>Draft genome sequence of Aduncisulcus paluster, a free-living microaerophilic Fornicata.</title>
        <authorList>
            <person name="Yuyama I."/>
            <person name="Kume K."/>
            <person name="Tamura T."/>
            <person name="Inagaki Y."/>
            <person name="Hashimoto T."/>
        </authorList>
    </citation>
    <scope>NUCLEOTIDE SEQUENCE</scope>
    <source>
        <strain evidence="1">NY0171</strain>
    </source>
</reference>
<keyword evidence="2" id="KW-1185">Reference proteome</keyword>
<name>A0ABQ5JWA1_9EUKA</name>